<evidence type="ECO:0000256" key="1">
    <source>
        <dbReference type="SAM" id="MobiDB-lite"/>
    </source>
</evidence>
<feature type="compositionally biased region" description="Basic and acidic residues" evidence="1">
    <location>
        <begin position="187"/>
        <end position="197"/>
    </location>
</feature>
<feature type="region of interest" description="Disordered" evidence="1">
    <location>
        <begin position="159"/>
        <end position="197"/>
    </location>
</feature>
<gene>
    <name evidence="2" type="ORF">Amon01_000448000</name>
</gene>
<name>A0A9W6YYG1_AMBMO</name>
<feature type="compositionally biased region" description="Polar residues" evidence="1">
    <location>
        <begin position="268"/>
        <end position="277"/>
    </location>
</feature>
<evidence type="ECO:0000313" key="2">
    <source>
        <dbReference type="EMBL" id="GMG34964.1"/>
    </source>
</evidence>
<feature type="region of interest" description="Disordered" evidence="1">
    <location>
        <begin position="1"/>
        <end position="20"/>
    </location>
</feature>
<feature type="compositionally biased region" description="Low complexity" evidence="1">
    <location>
        <begin position="253"/>
        <end position="267"/>
    </location>
</feature>
<keyword evidence="3" id="KW-1185">Reference proteome</keyword>
<proteinExistence type="predicted"/>
<sequence length="603" mass="68074">MISSSAETQQPQQAQHAPENQTEIRNKFIVPFEKFTIDELLLDATENIDTTIKSVLKYNPKYIVLTELNKNTNLKKFEWFDQITHIGRLGDNYIDLIISKIAMFHHLHTVKIVFKNNSIFAPDQDQRLFKSLQTLAQCVELIVIRLITASNDIFNSPEGKDRATGSIEYNNDSNRNTDNEDDNDNENSLKRKEARKYEQAPTTLQQLFEQCPNIKIEFNSFEGQWKTGMSNEFIKGITKYGNGELKDCRITFDDNNSNNDQSSNNSNPRNTDTNTDDITLGSLSRSCNINFLPQLTNLRELSMTLKFPLRNIKLESKSILNLELTSTSSFTNITGTGENSMGDGVWVGGLIENCDFSGLTRLREVELSVDGGVLDVFSFNSLCDGIRVVKVVNSKLVGDVGANGGRFKLPRFVQVLHCEAENLKHFEINETELPFFKELKLQGLKNITFEDDVWSLIPTLIQTLTFVADDGEEDKLFEVSISSKFTNLNIQLELDFDTVVFVSSQGSKIGDLLWEKKLRVFEDIEDCLMLQLENPSVTKINLVGDGNIEPVIVCDRGVADKGAIECSFEFDGSRFVKSDGGAQLVYYTLLPLTDSGRRQERDG</sequence>
<feature type="region of interest" description="Disordered" evidence="1">
    <location>
        <begin position="251"/>
        <end position="277"/>
    </location>
</feature>
<evidence type="ECO:0000313" key="3">
    <source>
        <dbReference type="Proteomes" id="UP001165063"/>
    </source>
</evidence>
<dbReference type="Proteomes" id="UP001165063">
    <property type="component" value="Unassembled WGS sequence"/>
</dbReference>
<comment type="caution">
    <text evidence="2">The sequence shown here is derived from an EMBL/GenBank/DDBJ whole genome shotgun (WGS) entry which is preliminary data.</text>
</comment>
<organism evidence="2 3">
    <name type="scientific">Ambrosiozyma monospora</name>
    <name type="common">Yeast</name>
    <name type="synonym">Endomycopsis monosporus</name>
    <dbReference type="NCBI Taxonomy" id="43982"/>
    <lineage>
        <taxon>Eukaryota</taxon>
        <taxon>Fungi</taxon>
        <taxon>Dikarya</taxon>
        <taxon>Ascomycota</taxon>
        <taxon>Saccharomycotina</taxon>
        <taxon>Pichiomycetes</taxon>
        <taxon>Pichiales</taxon>
        <taxon>Pichiaceae</taxon>
        <taxon>Ambrosiozyma</taxon>
    </lineage>
</organism>
<dbReference type="EMBL" id="BSXU01002168">
    <property type="protein sequence ID" value="GMG34964.1"/>
    <property type="molecule type" value="Genomic_DNA"/>
</dbReference>
<reference evidence="2" key="1">
    <citation type="submission" date="2023-04" db="EMBL/GenBank/DDBJ databases">
        <title>Ambrosiozyma monospora NBRC 1965.</title>
        <authorList>
            <person name="Ichikawa N."/>
            <person name="Sato H."/>
            <person name="Tonouchi N."/>
        </authorList>
    </citation>
    <scope>NUCLEOTIDE SEQUENCE</scope>
    <source>
        <strain evidence="2">NBRC 1965</strain>
    </source>
</reference>
<protein>
    <submittedName>
        <fullName evidence="2">Unnamed protein product</fullName>
    </submittedName>
</protein>
<accession>A0A9W6YYG1</accession>
<dbReference type="AlphaFoldDB" id="A0A9W6YYG1"/>